<reference evidence="5 6" key="1">
    <citation type="submission" date="2019-10" db="EMBL/GenBank/DDBJ databases">
        <title>Whole-genome sequence of the purple nonsulfur photosynthetic bacterium Rhodocyclus tenuis.</title>
        <authorList>
            <person name="Kyndt J.A."/>
            <person name="Meyer T.E."/>
        </authorList>
    </citation>
    <scope>NUCLEOTIDE SEQUENCE [LARGE SCALE GENOMIC DNA]</scope>
    <source>
        <strain evidence="5 6">DSM 110</strain>
    </source>
</reference>
<feature type="binding site" evidence="4">
    <location>
        <position position="162"/>
    </location>
    <ligand>
        <name>a divalent metal cation</name>
        <dbReference type="ChEBI" id="CHEBI:60240"/>
        <label>2</label>
    </ligand>
</feature>
<dbReference type="Pfam" id="PF01026">
    <property type="entry name" value="TatD_DNase"/>
    <property type="match status" value="1"/>
</dbReference>
<keyword evidence="2 4" id="KW-0479">Metal-binding</keyword>
<dbReference type="AlphaFoldDB" id="A0A6L5JWE2"/>
<keyword evidence="3" id="KW-0378">Hydrolase</keyword>
<gene>
    <name evidence="5" type="ORF">GHK24_06375</name>
</gene>
<dbReference type="PANTHER" id="PTHR46124:SF2">
    <property type="entry name" value="D-AMINOACYL-TRNA DEACYLASE"/>
    <property type="match status" value="1"/>
</dbReference>
<dbReference type="InterPro" id="IPR001130">
    <property type="entry name" value="TatD-like"/>
</dbReference>
<feature type="binding site" evidence="4">
    <location>
        <position position="4"/>
    </location>
    <ligand>
        <name>a divalent metal cation</name>
        <dbReference type="ChEBI" id="CHEBI:60240"/>
        <label>1</label>
    </ligand>
</feature>
<sequence length="273" mass="28525">MDTHCHLDAAEFDADRAAVVARAVAGGVRTLVVPAVAAANFAAVRACADAFPGVRPAYGIHPLYVEHAAEADLDTLRERLVSEAGASAAPVAVGEIGLDEYVPGVDRERQMAFFVAQLRIARALGLPVLLHVRRAHDAVLAAVRRVAAEKGAARPWAGGIAHAFNGSRQQAEAYIALGFRLGFGGVVTNPRARRIRALAAELPLSAIVLETDAPDMAPVFAHGARNEPAYLPRIAATVAELRSLRTEELAQATAANARAALPGLAAAPSYSVS</sequence>
<evidence type="ECO:0000256" key="3">
    <source>
        <dbReference type="ARBA" id="ARBA00022801"/>
    </source>
</evidence>
<dbReference type="FunFam" id="3.20.20.140:FF:000005">
    <property type="entry name" value="TatD family hydrolase"/>
    <property type="match status" value="1"/>
</dbReference>
<organism evidence="5 6">
    <name type="scientific">Rhodocyclus tenuis</name>
    <name type="common">Rhodospirillum tenue</name>
    <dbReference type="NCBI Taxonomy" id="1066"/>
    <lineage>
        <taxon>Bacteria</taxon>
        <taxon>Pseudomonadati</taxon>
        <taxon>Pseudomonadota</taxon>
        <taxon>Betaproteobacteria</taxon>
        <taxon>Rhodocyclales</taxon>
        <taxon>Rhodocyclaceae</taxon>
        <taxon>Rhodocyclus</taxon>
    </lineage>
</organism>
<proteinExistence type="inferred from homology"/>
<feature type="binding site" evidence="4">
    <location>
        <position position="212"/>
    </location>
    <ligand>
        <name>a divalent metal cation</name>
        <dbReference type="ChEBI" id="CHEBI:60240"/>
        <label>1</label>
    </ligand>
</feature>
<dbReference type="Gene3D" id="3.20.20.140">
    <property type="entry name" value="Metal-dependent hydrolases"/>
    <property type="match status" value="1"/>
</dbReference>
<dbReference type="GO" id="GO:0016788">
    <property type="term" value="F:hydrolase activity, acting on ester bonds"/>
    <property type="evidence" value="ECO:0007669"/>
    <property type="project" value="InterPro"/>
</dbReference>
<evidence type="ECO:0000313" key="6">
    <source>
        <dbReference type="Proteomes" id="UP000480275"/>
    </source>
</evidence>
<accession>A0A6L5JWE2</accession>
<dbReference type="GO" id="GO:0046872">
    <property type="term" value="F:metal ion binding"/>
    <property type="evidence" value="ECO:0007669"/>
    <property type="project" value="UniProtKB-KW"/>
</dbReference>
<evidence type="ECO:0000256" key="2">
    <source>
        <dbReference type="ARBA" id="ARBA00022723"/>
    </source>
</evidence>
<dbReference type="PROSITE" id="PS01090">
    <property type="entry name" value="TATD_2"/>
    <property type="match status" value="1"/>
</dbReference>
<feature type="binding site" evidence="4">
    <location>
        <position position="95"/>
    </location>
    <ligand>
        <name>a divalent metal cation</name>
        <dbReference type="ChEBI" id="CHEBI:60240"/>
        <label>1</label>
    </ligand>
</feature>
<feature type="binding site" evidence="4">
    <location>
        <position position="6"/>
    </location>
    <ligand>
        <name>a divalent metal cation</name>
        <dbReference type="ChEBI" id="CHEBI:60240"/>
        <label>1</label>
    </ligand>
</feature>
<evidence type="ECO:0000313" key="5">
    <source>
        <dbReference type="EMBL" id="MQY51396.1"/>
    </source>
</evidence>
<feature type="binding site" evidence="4">
    <location>
        <position position="131"/>
    </location>
    <ligand>
        <name>a divalent metal cation</name>
        <dbReference type="ChEBI" id="CHEBI:60240"/>
        <label>2</label>
    </ligand>
</feature>
<dbReference type="EMBL" id="WIXJ01000003">
    <property type="protein sequence ID" value="MQY51396.1"/>
    <property type="molecule type" value="Genomic_DNA"/>
</dbReference>
<comment type="caution">
    <text evidence="5">The sequence shown here is derived from an EMBL/GenBank/DDBJ whole genome shotgun (WGS) entry which is preliminary data.</text>
</comment>
<dbReference type="Proteomes" id="UP000480275">
    <property type="component" value="Unassembled WGS sequence"/>
</dbReference>
<dbReference type="PANTHER" id="PTHR46124">
    <property type="entry name" value="D-AMINOACYL-TRNA DEACYLASE"/>
    <property type="match status" value="1"/>
</dbReference>
<evidence type="ECO:0000256" key="1">
    <source>
        <dbReference type="ARBA" id="ARBA00009275"/>
    </source>
</evidence>
<comment type="similarity">
    <text evidence="1">Belongs to the metallo-dependent hydrolases superfamily. TatD-type hydrolase family.</text>
</comment>
<dbReference type="InterPro" id="IPR018228">
    <property type="entry name" value="DNase_TatD-rel_CS"/>
</dbReference>
<dbReference type="PIRSF" id="PIRSF005902">
    <property type="entry name" value="DNase_TatD"/>
    <property type="match status" value="1"/>
</dbReference>
<name>A0A6L5JWE2_RHOTE</name>
<dbReference type="InterPro" id="IPR032466">
    <property type="entry name" value="Metal_Hydrolase"/>
</dbReference>
<evidence type="ECO:0000256" key="4">
    <source>
        <dbReference type="PIRSR" id="PIRSR005902-1"/>
    </source>
</evidence>
<dbReference type="PROSITE" id="PS01091">
    <property type="entry name" value="TATD_3"/>
    <property type="match status" value="1"/>
</dbReference>
<protein>
    <submittedName>
        <fullName evidence="5">TatD family deoxyribonuclease</fullName>
    </submittedName>
</protein>
<dbReference type="CDD" id="cd01310">
    <property type="entry name" value="TatD_DNAse"/>
    <property type="match status" value="1"/>
</dbReference>
<dbReference type="SUPFAM" id="SSF51556">
    <property type="entry name" value="Metallo-dependent hydrolases"/>
    <property type="match status" value="1"/>
</dbReference>